<dbReference type="InterPro" id="IPR013783">
    <property type="entry name" value="Ig-like_fold"/>
</dbReference>
<comment type="caution">
    <text evidence="5">The sequence shown here is derived from an EMBL/GenBank/DDBJ whole genome shotgun (WGS) entry which is preliminary data.</text>
</comment>
<dbReference type="SMART" id="SM00409">
    <property type="entry name" value="IG"/>
    <property type="match status" value="1"/>
</dbReference>
<dbReference type="SUPFAM" id="SSF48726">
    <property type="entry name" value="Immunoglobulin"/>
    <property type="match status" value="1"/>
</dbReference>
<reference evidence="5" key="1">
    <citation type="thesis" date="2021" institute="BYU ScholarsArchive" country="Provo, UT, USA">
        <title>Applications of and Algorithms for Genome Assembly and Genomic Analyses with an Emphasis on Marine Teleosts.</title>
        <authorList>
            <person name="Pickett B.D."/>
        </authorList>
    </citation>
    <scope>NUCLEOTIDE SEQUENCE</scope>
    <source>
        <strain evidence="5">HI-2016</strain>
    </source>
</reference>
<name>A0A8T2ML00_9TELE</name>
<dbReference type="Pfam" id="PF07686">
    <property type="entry name" value="V-set"/>
    <property type="match status" value="1"/>
</dbReference>
<dbReference type="Gene3D" id="2.60.40.10">
    <property type="entry name" value="Immunoglobulins"/>
    <property type="match status" value="1"/>
</dbReference>
<sequence length="271" mass="30083">MPSHLLSLGCPHFYQVKLQIYSLLFLVHSGCFETFLSPLICLVWTALGSKQEANGSEGGNLEVRCPYHDDYINIPKYFCRDPCWKEHVLVKSENGNIYIPHGRFGLYDNTHGRTFTVTMNSLRLKDSGLYYCGIDRWGPDILTEVQVTVSAATTPSTTTDVTTLQTHQTLRTEVSAIPSASALAGGYVFSDQEMLSGNHEKRGKDLATSRLCKSVEVITRRRSSRGNIILFCSSTCTDCHRLPVTHPCCLDVRQGLHSFVLEVLTDAATGS</sequence>
<dbReference type="PANTHER" id="PTHR11860:SF118">
    <property type="entry name" value="CMRF35-LIKE MOLECULE 3-RELATED"/>
    <property type="match status" value="1"/>
</dbReference>
<dbReference type="InterPro" id="IPR036179">
    <property type="entry name" value="Ig-like_dom_sf"/>
</dbReference>
<dbReference type="EMBL" id="JAFBMS010002464">
    <property type="protein sequence ID" value="KAG9328266.1"/>
    <property type="molecule type" value="Genomic_DNA"/>
</dbReference>
<keyword evidence="2" id="KW-0812">Transmembrane</keyword>
<keyword evidence="3" id="KW-0472">Membrane</keyword>
<gene>
    <name evidence="5" type="ORF">JZ751_015476</name>
</gene>
<evidence type="ECO:0000259" key="4">
    <source>
        <dbReference type="SMART" id="SM00409"/>
    </source>
</evidence>
<accession>A0A8T2ML00</accession>
<evidence type="ECO:0000256" key="1">
    <source>
        <dbReference type="ARBA" id="ARBA00004370"/>
    </source>
</evidence>
<dbReference type="InterPro" id="IPR050671">
    <property type="entry name" value="CD300_family_receptors"/>
</dbReference>
<dbReference type="Proteomes" id="UP000824540">
    <property type="component" value="Unassembled WGS sequence"/>
</dbReference>
<evidence type="ECO:0000313" key="5">
    <source>
        <dbReference type="EMBL" id="KAG9328266.1"/>
    </source>
</evidence>
<dbReference type="GO" id="GO:0005886">
    <property type="term" value="C:plasma membrane"/>
    <property type="evidence" value="ECO:0007669"/>
    <property type="project" value="TreeGrafter"/>
</dbReference>
<evidence type="ECO:0000256" key="2">
    <source>
        <dbReference type="ARBA" id="ARBA00022692"/>
    </source>
</evidence>
<protein>
    <recommendedName>
        <fullName evidence="4">Immunoglobulin domain-containing protein</fullName>
    </recommendedName>
</protein>
<evidence type="ECO:0000256" key="3">
    <source>
        <dbReference type="ARBA" id="ARBA00023136"/>
    </source>
</evidence>
<keyword evidence="6" id="KW-1185">Reference proteome</keyword>
<dbReference type="InterPro" id="IPR003599">
    <property type="entry name" value="Ig_sub"/>
</dbReference>
<evidence type="ECO:0000313" key="6">
    <source>
        <dbReference type="Proteomes" id="UP000824540"/>
    </source>
</evidence>
<feature type="domain" description="Immunoglobulin" evidence="4">
    <location>
        <begin position="50"/>
        <end position="150"/>
    </location>
</feature>
<comment type="subcellular location">
    <subcellularLocation>
        <location evidence="1">Membrane</location>
    </subcellularLocation>
</comment>
<dbReference type="InterPro" id="IPR013106">
    <property type="entry name" value="Ig_V-set"/>
</dbReference>
<dbReference type="OrthoDB" id="9805957at2759"/>
<organism evidence="5 6">
    <name type="scientific">Albula glossodonta</name>
    <name type="common">roundjaw bonefish</name>
    <dbReference type="NCBI Taxonomy" id="121402"/>
    <lineage>
        <taxon>Eukaryota</taxon>
        <taxon>Metazoa</taxon>
        <taxon>Chordata</taxon>
        <taxon>Craniata</taxon>
        <taxon>Vertebrata</taxon>
        <taxon>Euteleostomi</taxon>
        <taxon>Actinopterygii</taxon>
        <taxon>Neopterygii</taxon>
        <taxon>Teleostei</taxon>
        <taxon>Albuliformes</taxon>
        <taxon>Albulidae</taxon>
        <taxon>Albula</taxon>
    </lineage>
</organism>
<dbReference type="AlphaFoldDB" id="A0A8T2ML00"/>
<proteinExistence type="predicted"/>
<dbReference type="GO" id="GO:0004888">
    <property type="term" value="F:transmembrane signaling receptor activity"/>
    <property type="evidence" value="ECO:0007669"/>
    <property type="project" value="TreeGrafter"/>
</dbReference>
<dbReference type="PANTHER" id="PTHR11860">
    <property type="entry name" value="POLYMERIC-IMMUNOGLOBULIN RECEPTOR"/>
    <property type="match status" value="1"/>
</dbReference>